<dbReference type="PANTHER" id="PTHR30435">
    <property type="entry name" value="FLAGELLAR PROTEIN"/>
    <property type="match status" value="1"/>
</dbReference>
<evidence type="ECO:0000313" key="13">
    <source>
        <dbReference type="Proteomes" id="UP000185680"/>
    </source>
</evidence>
<evidence type="ECO:0000313" key="10">
    <source>
        <dbReference type="EMBL" id="AOW12244.1"/>
    </source>
</evidence>
<keyword evidence="10" id="KW-0282">Flagellum</keyword>
<dbReference type="Proteomes" id="UP000185680">
    <property type="component" value="Chromosome"/>
</dbReference>
<feature type="domain" description="Flagellar hook protein FlgE/F/G-like D1" evidence="9">
    <location>
        <begin position="83"/>
        <end position="141"/>
    </location>
</feature>
<evidence type="ECO:0000256" key="2">
    <source>
        <dbReference type="ARBA" id="ARBA00009677"/>
    </source>
</evidence>
<dbReference type="GO" id="GO:0009424">
    <property type="term" value="C:bacterial-type flagellum hook"/>
    <property type="evidence" value="ECO:0007669"/>
    <property type="project" value="TreeGrafter"/>
</dbReference>
<dbReference type="InterPro" id="IPR037058">
    <property type="entry name" value="Falgellar_hook_FlgE_sf"/>
</dbReference>
<dbReference type="NCBIfam" id="TIGR03506">
    <property type="entry name" value="FlgEFG_subfam"/>
    <property type="match status" value="1"/>
</dbReference>
<feature type="domain" description="Flagellar basal-body/hook protein C-terminal" evidence="7">
    <location>
        <begin position="358"/>
        <end position="403"/>
    </location>
</feature>
<evidence type="ECO:0000313" key="11">
    <source>
        <dbReference type="EMBL" id="OAD41190.1"/>
    </source>
</evidence>
<dbReference type="Pfam" id="PF07559">
    <property type="entry name" value="FlgE_D2"/>
    <property type="match status" value="1"/>
</dbReference>
<comment type="similarity">
    <text evidence="2 5">Belongs to the flagella basal body rod proteins family.</text>
</comment>
<dbReference type="EMBL" id="CP017476">
    <property type="protein sequence ID" value="AOW12244.1"/>
    <property type="molecule type" value="Genomic_DNA"/>
</dbReference>
<evidence type="ECO:0000256" key="5">
    <source>
        <dbReference type="RuleBase" id="RU362116"/>
    </source>
</evidence>
<dbReference type="SUPFAM" id="SSF117143">
    <property type="entry name" value="Flagellar hook protein flgE"/>
    <property type="match status" value="1"/>
</dbReference>
<evidence type="ECO:0000256" key="1">
    <source>
        <dbReference type="ARBA" id="ARBA00004117"/>
    </source>
</evidence>
<dbReference type="InterPro" id="IPR020013">
    <property type="entry name" value="Flagellar_FlgE/F/G"/>
</dbReference>
<dbReference type="GO" id="GO:0009425">
    <property type="term" value="C:bacterial-type flagellum basal body"/>
    <property type="evidence" value="ECO:0007669"/>
    <property type="project" value="UniProtKB-SubCell"/>
</dbReference>
<dbReference type="InterPro" id="IPR010930">
    <property type="entry name" value="Flg_bb/hook_C_dom"/>
</dbReference>
<keyword evidence="10" id="KW-0966">Cell projection</keyword>
<dbReference type="GO" id="GO:0005829">
    <property type="term" value="C:cytosol"/>
    <property type="evidence" value="ECO:0007669"/>
    <property type="project" value="TreeGrafter"/>
</dbReference>
<dbReference type="KEGG" id="hyl:LPB072_04635"/>
<dbReference type="InterPro" id="IPR053967">
    <property type="entry name" value="LlgE_F_G-like_D1"/>
</dbReference>
<comment type="function">
    <text evidence="5">A flexible structure which links the flagellar filament to the drive apparatus in the basal body.</text>
</comment>
<dbReference type="Gene3D" id="2.60.98.20">
    <property type="entry name" value="Flagellar hook protein FlgE"/>
    <property type="match status" value="1"/>
</dbReference>
<reference evidence="11 12" key="1">
    <citation type="submission" date="2016-02" db="EMBL/GenBank/DDBJ databases">
        <title>Draft genome sequence of Hydrogenophaga sp. LPB0072.</title>
        <authorList>
            <person name="Shin S.-K."/>
            <person name="Yi H."/>
        </authorList>
    </citation>
    <scope>NUCLEOTIDE SEQUENCE [LARGE SCALE GENOMIC DNA]</scope>
    <source>
        <strain evidence="11 12">LPB0072</strain>
    </source>
</reference>
<gene>
    <name evidence="10" type="ORF">LPB072_04635</name>
    <name evidence="11" type="ORF">LPB72_14885</name>
</gene>
<accession>A0A167HH21</accession>
<dbReference type="Proteomes" id="UP000185657">
    <property type="component" value="Unassembled WGS sequence"/>
</dbReference>
<keyword evidence="10" id="KW-0969">Cilium</keyword>
<feature type="domain" description="Flagellar hook protein FlgE D2" evidence="8">
    <location>
        <begin position="164"/>
        <end position="285"/>
    </location>
</feature>
<evidence type="ECO:0000256" key="3">
    <source>
        <dbReference type="ARBA" id="ARBA00019015"/>
    </source>
</evidence>
<dbReference type="GO" id="GO:0071978">
    <property type="term" value="P:bacterial-type flagellum-dependent swarming motility"/>
    <property type="evidence" value="ECO:0007669"/>
    <property type="project" value="TreeGrafter"/>
</dbReference>
<evidence type="ECO:0000256" key="4">
    <source>
        <dbReference type="ARBA" id="ARBA00023143"/>
    </source>
</evidence>
<organism evidence="10 13">
    <name type="scientific">Hydrogenophaga crassostreae</name>
    <dbReference type="NCBI Taxonomy" id="1763535"/>
    <lineage>
        <taxon>Bacteria</taxon>
        <taxon>Pseudomonadati</taxon>
        <taxon>Pseudomonadota</taxon>
        <taxon>Betaproteobacteria</taxon>
        <taxon>Burkholderiales</taxon>
        <taxon>Comamonadaceae</taxon>
        <taxon>Hydrogenophaga</taxon>
    </lineage>
</organism>
<dbReference type="RefSeq" id="WP_066092225.1">
    <property type="nucleotide sequence ID" value="NZ_CP017476.1"/>
</dbReference>
<feature type="domain" description="Flagellar basal body rod protein N-terminal" evidence="6">
    <location>
        <begin position="6"/>
        <end position="31"/>
    </location>
</feature>
<dbReference type="Pfam" id="PF00460">
    <property type="entry name" value="Flg_bb_rod"/>
    <property type="match status" value="1"/>
</dbReference>
<dbReference type="PANTHER" id="PTHR30435:SF1">
    <property type="entry name" value="FLAGELLAR HOOK PROTEIN FLGE"/>
    <property type="match status" value="1"/>
</dbReference>
<dbReference type="STRING" id="1763535.LPB072_04635"/>
<dbReference type="Pfam" id="PF22692">
    <property type="entry name" value="LlgE_F_G_D1"/>
    <property type="match status" value="1"/>
</dbReference>
<evidence type="ECO:0000259" key="8">
    <source>
        <dbReference type="Pfam" id="PF07559"/>
    </source>
</evidence>
<keyword evidence="12" id="KW-1185">Reference proteome</keyword>
<dbReference type="AlphaFoldDB" id="A0A167HH21"/>
<name>A0A167HH21_9BURK</name>
<comment type="subcellular location">
    <subcellularLocation>
        <location evidence="1 5">Bacterial flagellum basal body</location>
    </subcellularLocation>
</comment>
<dbReference type="InterPro" id="IPR001444">
    <property type="entry name" value="Flag_bb_rod_N"/>
</dbReference>
<dbReference type="EMBL" id="LVWD01000026">
    <property type="protein sequence ID" value="OAD41190.1"/>
    <property type="molecule type" value="Genomic_DNA"/>
</dbReference>
<proteinExistence type="inferred from homology"/>
<keyword evidence="4 5" id="KW-0975">Bacterial flagellum</keyword>
<evidence type="ECO:0000259" key="6">
    <source>
        <dbReference type="Pfam" id="PF00460"/>
    </source>
</evidence>
<dbReference type="Pfam" id="PF06429">
    <property type="entry name" value="Flg_bbr_C"/>
    <property type="match status" value="1"/>
</dbReference>
<reference evidence="10 13" key="2">
    <citation type="submission" date="2016-10" db="EMBL/GenBank/DDBJ databases">
        <title>Hydorgenophaga sp. LPB0072 isolated from gastropod.</title>
        <authorList>
            <person name="Kim E."/>
            <person name="Yi H."/>
        </authorList>
    </citation>
    <scope>NUCLEOTIDE SEQUENCE [LARGE SCALE GENOMIC DNA]</scope>
    <source>
        <strain evidence="10 13">LPB0072</strain>
    </source>
</reference>
<evidence type="ECO:0000259" key="7">
    <source>
        <dbReference type="Pfam" id="PF06429"/>
    </source>
</evidence>
<dbReference type="NCBIfam" id="NF004238">
    <property type="entry name" value="PRK05682.1-1"/>
    <property type="match status" value="1"/>
</dbReference>
<sequence length="404" mass="42232">MAFQQGLSGLNSSARNLDVIGHNIANANTVGMKSSRAEFGELYASSINSAGGINAGIGVTVSTVSQLFTQGNITVTGNDLDVAINGNGFFETTMPDGAMTYSRAGMFKLDRDGNLITNQGGQLMGYPTDNDGVRLGFESVPLTLPTGGAVPAKQSTAISAEFNLDASAPVFNAVVPNTPFGTYATSLNAFDAQGLEVPVGFVFQKTANNTWDVYTSVNGADPALSVPFQITFTADGKLDPATVIPPLQLQSPNDPAEVFDVAIDFNESTQFGADFGVTNLSQDGYRPGELTSLGISDAGVITARYSNGQSQAAGQIALVNFRNVQGLSPSSGGNWTQTYASGEPVRGAPGEGKLGYLRSGALEDSNVDLTGELVNMMTAQRAYQANAQTIKTQDQILSTLLNMR</sequence>
<dbReference type="InterPro" id="IPR037925">
    <property type="entry name" value="FlgE/F/G-like"/>
</dbReference>
<dbReference type="OrthoDB" id="8578401at2"/>
<evidence type="ECO:0000259" key="9">
    <source>
        <dbReference type="Pfam" id="PF22692"/>
    </source>
</evidence>
<dbReference type="InterPro" id="IPR011491">
    <property type="entry name" value="FlgE_D2"/>
</dbReference>
<evidence type="ECO:0000313" key="12">
    <source>
        <dbReference type="Proteomes" id="UP000185657"/>
    </source>
</evidence>
<protein>
    <recommendedName>
        <fullName evidence="3 5">Flagellar hook protein FlgE</fullName>
    </recommendedName>
</protein>